<dbReference type="EMBL" id="JBBUTH010000010">
    <property type="protein sequence ID" value="MEK8052777.1"/>
    <property type="molecule type" value="Genomic_DNA"/>
</dbReference>
<dbReference type="Pfam" id="PF13577">
    <property type="entry name" value="SnoaL_4"/>
    <property type="match status" value="1"/>
</dbReference>
<dbReference type="Gene3D" id="3.10.450.50">
    <property type="match status" value="1"/>
</dbReference>
<dbReference type="InterPro" id="IPR032710">
    <property type="entry name" value="NTF2-like_dom_sf"/>
</dbReference>
<accession>A0ABU9CQB2</accession>
<keyword evidence="4" id="KW-1185">Reference proteome</keyword>
<name>A0ABU9CQB2_9BURK</name>
<dbReference type="RefSeq" id="WP_341412502.1">
    <property type="nucleotide sequence ID" value="NZ_JBBUTH010000010.1"/>
</dbReference>
<sequence>MSQSTPATPDPAALAARIAELEHRLARTEARGAVENLFSNYMHLHNGYEDEKIIGLWASPGTPGLRAQYSNKGIYDNWESITAYHRGRPAPVGKLLLHYSTTPSIEVAGDGRSARGIWIVGGVESGLTDPAQAANAPEFLYEKELVNGQKVWAHWVAMKYEMHALLQDGVWKIWRFRCFEVFRAPYGRNWIDFAACTEAIPDFQRFHENLAYFGHDGKPVWLPDTDQPAQDFYQAYSTQTAQAVVPRPPAPYDTDPETPAH</sequence>
<dbReference type="SUPFAM" id="SSF54427">
    <property type="entry name" value="NTF2-like"/>
    <property type="match status" value="1"/>
</dbReference>
<reference evidence="3 4" key="1">
    <citation type="submission" date="2024-04" db="EMBL/GenBank/DDBJ databases">
        <title>Novel species of the genus Ideonella isolated from streams.</title>
        <authorList>
            <person name="Lu H."/>
        </authorList>
    </citation>
    <scope>NUCLEOTIDE SEQUENCE [LARGE SCALE GENOMIC DNA]</scope>
    <source>
        <strain evidence="3 4">DXS22W</strain>
    </source>
</reference>
<comment type="caution">
    <text evidence="3">The sequence shown here is derived from an EMBL/GenBank/DDBJ whole genome shotgun (WGS) entry which is preliminary data.</text>
</comment>
<proteinExistence type="predicted"/>
<evidence type="ECO:0000256" key="1">
    <source>
        <dbReference type="SAM" id="MobiDB-lite"/>
    </source>
</evidence>
<feature type="region of interest" description="Disordered" evidence="1">
    <location>
        <begin position="241"/>
        <end position="261"/>
    </location>
</feature>
<evidence type="ECO:0000313" key="3">
    <source>
        <dbReference type="EMBL" id="MEK8052777.1"/>
    </source>
</evidence>
<organism evidence="3 4">
    <name type="scientific">Pseudaquabacterium inlustre</name>
    <dbReference type="NCBI Taxonomy" id="2984192"/>
    <lineage>
        <taxon>Bacteria</taxon>
        <taxon>Pseudomonadati</taxon>
        <taxon>Pseudomonadota</taxon>
        <taxon>Betaproteobacteria</taxon>
        <taxon>Burkholderiales</taxon>
        <taxon>Sphaerotilaceae</taxon>
        <taxon>Pseudaquabacterium</taxon>
    </lineage>
</organism>
<feature type="domain" description="SnoaL-like" evidence="2">
    <location>
        <begin position="27"/>
        <end position="177"/>
    </location>
</feature>
<protein>
    <submittedName>
        <fullName evidence="3">Nuclear transport factor 2 family protein</fullName>
    </submittedName>
</protein>
<evidence type="ECO:0000259" key="2">
    <source>
        <dbReference type="Pfam" id="PF13577"/>
    </source>
</evidence>
<dbReference type="Proteomes" id="UP001365405">
    <property type="component" value="Unassembled WGS sequence"/>
</dbReference>
<dbReference type="InterPro" id="IPR037401">
    <property type="entry name" value="SnoaL-like"/>
</dbReference>
<gene>
    <name evidence="3" type="ORF">AACH10_21175</name>
</gene>
<evidence type="ECO:0000313" key="4">
    <source>
        <dbReference type="Proteomes" id="UP001365405"/>
    </source>
</evidence>